<comment type="caution">
    <text evidence="2">The sequence shown here is derived from an EMBL/GenBank/DDBJ whole genome shotgun (WGS) entry which is preliminary data.</text>
</comment>
<organism evidence="2 3">
    <name type="scientific">Desulfosporosinus fructosivorans</name>
    <dbReference type="NCBI Taxonomy" id="2018669"/>
    <lineage>
        <taxon>Bacteria</taxon>
        <taxon>Bacillati</taxon>
        <taxon>Bacillota</taxon>
        <taxon>Clostridia</taxon>
        <taxon>Eubacteriales</taxon>
        <taxon>Desulfitobacteriaceae</taxon>
        <taxon>Desulfosporosinus</taxon>
    </lineage>
</organism>
<feature type="transmembrane region" description="Helical" evidence="1">
    <location>
        <begin position="336"/>
        <end position="359"/>
    </location>
</feature>
<reference evidence="2 3" key="1">
    <citation type="submission" date="2019-03" db="EMBL/GenBank/DDBJ databases">
        <title>Draft Genome Sequence of Desulfosporosinus fructosivorans Strain 63.6F, Isolated from Marine Sediment in the Baltic Sea.</title>
        <authorList>
            <person name="Hausmann B."/>
            <person name="Vandieken V."/>
            <person name="Pjevac P."/>
            <person name="Schreck K."/>
            <person name="Herbold C.W."/>
            <person name="Loy A."/>
        </authorList>
    </citation>
    <scope>NUCLEOTIDE SEQUENCE [LARGE SCALE GENOMIC DNA]</scope>
    <source>
        <strain evidence="2 3">63.6F</strain>
    </source>
</reference>
<keyword evidence="1" id="KW-0472">Membrane</keyword>
<dbReference type="PANTHER" id="PTHR37422">
    <property type="entry name" value="TEICHURONIC ACID BIOSYNTHESIS PROTEIN TUAE"/>
    <property type="match status" value="1"/>
</dbReference>
<evidence type="ECO:0000313" key="3">
    <source>
        <dbReference type="Proteomes" id="UP000298460"/>
    </source>
</evidence>
<gene>
    <name evidence="2" type="ORF">E4K67_28435</name>
</gene>
<dbReference type="RefSeq" id="WP_135552936.1">
    <property type="nucleotide sequence ID" value="NZ_SPQQ01000026.1"/>
</dbReference>
<feature type="transmembrane region" description="Helical" evidence="1">
    <location>
        <begin position="190"/>
        <end position="206"/>
    </location>
</feature>
<feature type="transmembrane region" description="Helical" evidence="1">
    <location>
        <begin position="74"/>
        <end position="93"/>
    </location>
</feature>
<proteinExistence type="predicted"/>
<evidence type="ECO:0000256" key="1">
    <source>
        <dbReference type="SAM" id="Phobius"/>
    </source>
</evidence>
<feature type="transmembrane region" description="Helical" evidence="1">
    <location>
        <begin position="371"/>
        <end position="388"/>
    </location>
</feature>
<feature type="transmembrane region" description="Helical" evidence="1">
    <location>
        <begin position="49"/>
        <end position="67"/>
    </location>
</feature>
<dbReference type="OrthoDB" id="2967373at2"/>
<dbReference type="PANTHER" id="PTHR37422:SF17">
    <property type="entry name" value="O-ANTIGEN LIGASE"/>
    <property type="match status" value="1"/>
</dbReference>
<dbReference type="Proteomes" id="UP000298460">
    <property type="component" value="Unassembled WGS sequence"/>
</dbReference>
<accession>A0A4Z0QVM1</accession>
<protein>
    <submittedName>
        <fullName evidence="2">O-antigen ligase domain-containing protein</fullName>
    </submittedName>
</protein>
<dbReference type="EMBL" id="SPQQ01000026">
    <property type="protein sequence ID" value="TGE34862.1"/>
    <property type="molecule type" value="Genomic_DNA"/>
</dbReference>
<keyword evidence="1" id="KW-0812">Transmembrane</keyword>
<keyword evidence="3" id="KW-1185">Reference proteome</keyword>
<sequence>MAEPIRSENNMTSYPNMKLIPHERKMLVLLLLSTILIYPNSPSGGLSYLPHLLLGIIAVYAIAKIPVIKPAYSFLFFANYMMISSFLFSSIYSEGIINVFISSMRLFFPFLAMIVGGLLRSKIKVKSLLGILLFLLLMEFVVVFLQINNSEFRALSYNIYRANNSADRLLASFIYSTGQRGIGTIGNPNSLGIFVIALNSAILILSNTYSKKLIRNILNALCISVTTYIVINSQSRTAAILLVVTIGVIIYWKLTNRSKSKLIMLIISIFPAIWLLNMIQAEISRDISLVALDTRFEVWQMLISEMYDHASYSDIFVSIFGVGYHTARSWGFYDNIYLKVFVSAGIVGILVFLGTIISIHKSMVKMANNEFKQLAAILVLIWLATSMVVEFQEIFKIAAFNFILIGYALYPDKGKES</sequence>
<keyword evidence="1" id="KW-1133">Transmembrane helix</keyword>
<keyword evidence="2" id="KW-0436">Ligase</keyword>
<dbReference type="AlphaFoldDB" id="A0A4Z0QVM1"/>
<name>A0A4Z0QVM1_9FIRM</name>
<feature type="transmembrane region" description="Helical" evidence="1">
    <location>
        <begin position="237"/>
        <end position="255"/>
    </location>
</feature>
<feature type="transmembrane region" description="Helical" evidence="1">
    <location>
        <begin position="262"/>
        <end position="279"/>
    </location>
</feature>
<feature type="transmembrane region" description="Helical" evidence="1">
    <location>
        <begin position="213"/>
        <end position="231"/>
    </location>
</feature>
<feature type="transmembrane region" description="Helical" evidence="1">
    <location>
        <begin position="128"/>
        <end position="147"/>
    </location>
</feature>
<evidence type="ECO:0000313" key="2">
    <source>
        <dbReference type="EMBL" id="TGE34862.1"/>
    </source>
</evidence>
<dbReference type="GO" id="GO:0016874">
    <property type="term" value="F:ligase activity"/>
    <property type="evidence" value="ECO:0007669"/>
    <property type="project" value="UniProtKB-KW"/>
</dbReference>
<dbReference type="InterPro" id="IPR051533">
    <property type="entry name" value="WaaL-like"/>
</dbReference>
<feature type="transmembrane region" description="Helical" evidence="1">
    <location>
        <begin position="99"/>
        <end position="119"/>
    </location>
</feature>